<dbReference type="EMBL" id="NIGF01000002">
    <property type="protein sequence ID" value="PQV65023.1"/>
    <property type="molecule type" value="Genomic_DNA"/>
</dbReference>
<comment type="caution">
    <text evidence="17">The sequence shown here is derived from an EMBL/GenBank/DDBJ whole genome shotgun (WGS) entry which is preliminary data.</text>
</comment>
<feature type="binding site" evidence="14">
    <location>
        <begin position="202"/>
        <end position="206"/>
    </location>
    <ligand>
        <name>pyridoxal 5'-phosphate</name>
        <dbReference type="ChEBI" id="CHEBI:597326"/>
    </ligand>
</feature>
<dbReference type="GO" id="GO:0006567">
    <property type="term" value="P:L-threonine catabolic process"/>
    <property type="evidence" value="ECO:0007669"/>
    <property type="project" value="TreeGrafter"/>
</dbReference>
<feature type="domain" description="Tryptophan synthase beta chain-like PALP" evidence="16">
    <location>
        <begin position="37"/>
        <end position="339"/>
    </location>
</feature>
<dbReference type="NCBIfam" id="TIGR00260">
    <property type="entry name" value="thrC"/>
    <property type="match status" value="1"/>
</dbReference>
<protein>
    <recommendedName>
        <fullName evidence="6 12">Threonine synthase</fullName>
        <ecNumber evidence="5 12">4.2.3.1</ecNumber>
    </recommendedName>
</protein>
<dbReference type="CDD" id="cd01563">
    <property type="entry name" value="Thr-synth_1"/>
    <property type="match status" value="1"/>
</dbReference>
<dbReference type="UniPathway" id="UPA00050">
    <property type="reaction ID" value="UER00065"/>
</dbReference>
<dbReference type="GO" id="GO:0004795">
    <property type="term" value="F:threonine synthase activity"/>
    <property type="evidence" value="ECO:0007669"/>
    <property type="project" value="UniProtKB-UniRule"/>
</dbReference>
<dbReference type="Proteomes" id="UP000237684">
    <property type="component" value="Unassembled WGS sequence"/>
</dbReference>
<evidence type="ECO:0000256" key="5">
    <source>
        <dbReference type="ARBA" id="ARBA00013028"/>
    </source>
</evidence>
<keyword evidence="9 13" id="KW-0663">Pyridoxal phosphate</keyword>
<keyword evidence="7 13" id="KW-0028">Amino-acid biosynthesis</keyword>
<dbReference type="FunCoup" id="A0A2S8SW52">
    <property type="interactions" value="171"/>
</dbReference>
<feature type="modified residue" description="N6-(pyridoxal phosphate)lysine" evidence="15">
    <location>
        <position position="76"/>
    </location>
</feature>
<evidence type="ECO:0000256" key="3">
    <source>
        <dbReference type="ARBA" id="ARBA00004979"/>
    </source>
</evidence>
<dbReference type="GO" id="GO:0030170">
    <property type="term" value="F:pyridoxal phosphate binding"/>
    <property type="evidence" value="ECO:0007669"/>
    <property type="project" value="InterPro"/>
</dbReference>
<proteinExistence type="inferred from homology"/>
<keyword evidence="8 13" id="KW-0791">Threonine biosynthesis</keyword>
<feature type="binding site" evidence="14">
    <location>
        <position position="339"/>
    </location>
    <ligand>
        <name>pyridoxal 5'-phosphate</name>
        <dbReference type="ChEBI" id="CHEBI:597326"/>
    </ligand>
</feature>
<dbReference type="InterPro" id="IPR036052">
    <property type="entry name" value="TrpB-like_PALP_sf"/>
</dbReference>
<comment type="catalytic activity">
    <reaction evidence="11 13">
        <text>O-phospho-L-homoserine + H2O = L-threonine + phosphate</text>
        <dbReference type="Rhea" id="RHEA:10840"/>
        <dbReference type="ChEBI" id="CHEBI:15377"/>
        <dbReference type="ChEBI" id="CHEBI:43474"/>
        <dbReference type="ChEBI" id="CHEBI:57590"/>
        <dbReference type="ChEBI" id="CHEBI:57926"/>
        <dbReference type="EC" id="4.2.3.1"/>
    </reaction>
</comment>
<reference evidence="17 18" key="1">
    <citation type="journal article" date="2018" name="Syst. Appl. Microbiol.">
        <title>Abditibacterium utsteinense sp. nov., the first cultivated member of candidate phylum FBP, isolated from ice-free Antarctic soil samples.</title>
        <authorList>
            <person name="Tahon G."/>
            <person name="Tytgat B."/>
            <person name="Lebbe L."/>
            <person name="Carlier A."/>
            <person name="Willems A."/>
        </authorList>
    </citation>
    <scope>NUCLEOTIDE SEQUENCE [LARGE SCALE GENOMIC DNA]</scope>
    <source>
        <strain evidence="17 18">LMG 29911</strain>
    </source>
</reference>
<dbReference type="PROSITE" id="PS00165">
    <property type="entry name" value="DEHYDRATASE_SER_THR"/>
    <property type="match status" value="1"/>
</dbReference>
<dbReference type="GO" id="GO:0004794">
    <property type="term" value="F:threonine deaminase activity"/>
    <property type="evidence" value="ECO:0007669"/>
    <property type="project" value="TreeGrafter"/>
</dbReference>
<evidence type="ECO:0000256" key="12">
    <source>
        <dbReference type="NCBIfam" id="TIGR00260"/>
    </source>
</evidence>
<evidence type="ECO:0000256" key="10">
    <source>
        <dbReference type="ARBA" id="ARBA00023239"/>
    </source>
</evidence>
<evidence type="ECO:0000256" key="1">
    <source>
        <dbReference type="ARBA" id="ARBA00001933"/>
    </source>
</evidence>
<dbReference type="RefSeq" id="WP_202973423.1">
    <property type="nucleotide sequence ID" value="NZ_NIGF01000002.1"/>
</dbReference>
<keyword evidence="18" id="KW-1185">Reference proteome</keyword>
<dbReference type="GO" id="GO:0009088">
    <property type="term" value="P:threonine biosynthetic process"/>
    <property type="evidence" value="ECO:0007669"/>
    <property type="project" value="UniProtKB-UniRule"/>
</dbReference>
<evidence type="ECO:0000256" key="9">
    <source>
        <dbReference type="ARBA" id="ARBA00022898"/>
    </source>
</evidence>
<evidence type="ECO:0000259" key="16">
    <source>
        <dbReference type="Pfam" id="PF00291"/>
    </source>
</evidence>
<evidence type="ECO:0000313" key="17">
    <source>
        <dbReference type="EMBL" id="PQV65023.1"/>
    </source>
</evidence>
<evidence type="ECO:0000256" key="8">
    <source>
        <dbReference type="ARBA" id="ARBA00022697"/>
    </source>
</evidence>
<evidence type="ECO:0000256" key="6">
    <source>
        <dbReference type="ARBA" id="ARBA00018679"/>
    </source>
</evidence>
<comment type="function">
    <text evidence="2 13">Catalyzes the gamma-elimination of phosphate from L-phosphohomoserine and the beta-addition of water to produce L-threonine.</text>
</comment>
<comment type="pathway">
    <text evidence="3 13">Amino-acid biosynthesis; L-threonine biosynthesis; L-threonine from L-aspartate: step 5/5.</text>
</comment>
<dbReference type="PANTHER" id="PTHR48078:SF6">
    <property type="entry name" value="L-THREONINE DEHYDRATASE CATABOLIC TDCB"/>
    <property type="match status" value="1"/>
</dbReference>
<dbReference type="FunFam" id="3.40.50.1100:FF:000014">
    <property type="entry name" value="Threonine synthase"/>
    <property type="match status" value="1"/>
</dbReference>
<dbReference type="GO" id="GO:0006565">
    <property type="term" value="P:L-serine catabolic process"/>
    <property type="evidence" value="ECO:0007669"/>
    <property type="project" value="TreeGrafter"/>
</dbReference>
<dbReference type="InParanoid" id="A0A2S8SW52"/>
<dbReference type="EC" id="4.2.3.1" evidence="5 12"/>
<evidence type="ECO:0000256" key="4">
    <source>
        <dbReference type="ARBA" id="ARBA00005517"/>
    </source>
</evidence>
<evidence type="ECO:0000256" key="14">
    <source>
        <dbReference type="PIRSR" id="PIRSR038945-1"/>
    </source>
</evidence>
<dbReference type="Pfam" id="PF00291">
    <property type="entry name" value="PALP"/>
    <property type="match status" value="1"/>
</dbReference>
<comment type="cofactor">
    <cofactor evidence="1 13 14">
        <name>pyridoxal 5'-phosphate</name>
        <dbReference type="ChEBI" id="CHEBI:597326"/>
    </cofactor>
</comment>
<dbReference type="InterPro" id="IPR000634">
    <property type="entry name" value="Ser/Thr_deHydtase_PyrdxlP-BS"/>
</dbReference>
<dbReference type="GO" id="GO:0003941">
    <property type="term" value="F:L-serine ammonia-lyase activity"/>
    <property type="evidence" value="ECO:0007669"/>
    <property type="project" value="TreeGrafter"/>
</dbReference>
<evidence type="ECO:0000256" key="13">
    <source>
        <dbReference type="PIRNR" id="PIRNR038945"/>
    </source>
</evidence>
<dbReference type="InterPro" id="IPR001926">
    <property type="entry name" value="TrpB-like_PALP"/>
</dbReference>
<dbReference type="InterPro" id="IPR050147">
    <property type="entry name" value="Ser/Thr_Dehydratase"/>
</dbReference>
<organism evidence="17 18">
    <name type="scientific">Abditibacterium utsteinense</name>
    <dbReference type="NCBI Taxonomy" id="1960156"/>
    <lineage>
        <taxon>Bacteria</taxon>
        <taxon>Pseudomonadati</taxon>
        <taxon>Abditibacteriota</taxon>
        <taxon>Abditibacteriia</taxon>
        <taxon>Abditibacteriales</taxon>
        <taxon>Abditibacteriaceae</taxon>
        <taxon>Abditibacterium</taxon>
    </lineage>
</organism>
<dbReference type="InterPro" id="IPR026260">
    <property type="entry name" value="Thr_Synthase_bac/arc"/>
</dbReference>
<dbReference type="AlphaFoldDB" id="A0A2S8SW52"/>
<evidence type="ECO:0000256" key="11">
    <source>
        <dbReference type="ARBA" id="ARBA00049144"/>
    </source>
</evidence>
<dbReference type="GO" id="GO:0009097">
    <property type="term" value="P:isoleucine biosynthetic process"/>
    <property type="evidence" value="ECO:0007669"/>
    <property type="project" value="TreeGrafter"/>
</dbReference>
<dbReference type="PIRSF" id="PIRSF038945">
    <property type="entry name" value="Thr_synthase"/>
    <property type="match status" value="1"/>
</dbReference>
<sequence>MISNPSAPGAMSGTSMWRGLIENYRAHLPVSEQTPVITLHEGNTPLVHAPRLAAQIAPDCELYLKFEGANPTGSFKDRGMTMAVSKAAEAGAQVAICASTGNTSAAAAAYCAVAGIRCVVLIPNNNIALGKLAQALVSGATVLAIEGNFDDGLRIVKDLTANYPIAMLNSLNPYRLEGQKTGAFEICDYFGFAPDFHFVPVGNAGNITAYWKGYREYFEMGRIENLPKMCGFQAAGAAPLVLGHNVDFPETIATAIRIGHPARGVEAIQARDDSGGLIDSVTDEEILGAQKMTAALSGIFGEPACAAPLAGIAKLSQTDYFSRAREELGRKPVVVSVVTGHGLKDPNTAIRIGGEPTVIAAENSAVLRAIGF</sequence>
<dbReference type="SUPFAM" id="SSF53686">
    <property type="entry name" value="Tryptophan synthase beta subunit-like PLP-dependent enzymes"/>
    <property type="match status" value="1"/>
</dbReference>
<name>A0A2S8SW52_9BACT</name>
<evidence type="ECO:0000313" key="18">
    <source>
        <dbReference type="Proteomes" id="UP000237684"/>
    </source>
</evidence>
<accession>A0A2S8SW52</accession>
<dbReference type="PANTHER" id="PTHR48078">
    <property type="entry name" value="THREONINE DEHYDRATASE, MITOCHONDRIAL-RELATED"/>
    <property type="match status" value="1"/>
</dbReference>
<evidence type="ECO:0000256" key="2">
    <source>
        <dbReference type="ARBA" id="ARBA00003648"/>
    </source>
</evidence>
<keyword evidence="10 13" id="KW-0456">Lyase</keyword>
<dbReference type="Gene3D" id="3.40.50.1100">
    <property type="match status" value="2"/>
</dbReference>
<dbReference type="InterPro" id="IPR004450">
    <property type="entry name" value="Thr_synthase-like"/>
</dbReference>
<gene>
    <name evidence="17" type="ORF">B1R32_10230</name>
</gene>
<evidence type="ECO:0000256" key="7">
    <source>
        <dbReference type="ARBA" id="ARBA00022605"/>
    </source>
</evidence>
<comment type="similarity">
    <text evidence="4 13">Belongs to the threonine synthase family.</text>
</comment>
<feature type="binding site" evidence="14">
    <location>
        <position position="102"/>
    </location>
    <ligand>
        <name>pyridoxal 5'-phosphate</name>
        <dbReference type="ChEBI" id="CHEBI:597326"/>
    </ligand>
</feature>
<evidence type="ECO:0000256" key="15">
    <source>
        <dbReference type="PIRSR" id="PIRSR038945-2"/>
    </source>
</evidence>